<evidence type="ECO:0000313" key="2">
    <source>
        <dbReference type="EMBL" id="OTG07870.1"/>
    </source>
</evidence>
<accession>A0A251T9N9</accession>
<reference evidence="2" key="2">
    <citation type="submission" date="2017-02" db="EMBL/GenBank/DDBJ databases">
        <title>Sunflower complete genome.</title>
        <authorList>
            <person name="Langlade N."/>
            <person name="Munos S."/>
        </authorList>
    </citation>
    <scope>NUCLEOTIDE SEQUENCE [LARGE SCALE GENOMIC DNA]</scope>
    <source>
        <tissue evidence="2">Leaves</tissue>
    </source>
</reference>
<dbReference type="EMBL" id="CM007900">
    <property type="protein sequence ID" value="OTG07870.1"/>
    <property type="molecule type" value="Genomic_DNA"/>
</dbReference>
<evidence type="ECO:0000313" key="3">
    <source>
        <dbReference type="Proteomes" id="UP000215914"/>
    </source>
</evidence>
<dbReference type="EMBL" id="MNCJ02000326">
    <property type="protein sequence ID" value="KAF5781405.1"/>
    <property type="molecule type" value="Genomic_DNA"/>
</dbReference>
<dbReference type="Proteomes" id="UP000215914">
    <property type="component" value="Chromosome 11"/>
</dbReference>
<protein>
    <submittedName>
        <fullName evidence="2">Uncharacterized protein</fullName>
    </submittedName>
</protein>
<keyword evidence="3" id="KW-1185">Reference proteome</keyword>
<name>A0A251T9N9_HELAN</name>
<dbReference type="AlphaFoldDB" id="A0A251T9N9"/>
<dbReference type="Gramene" id="mRNA:HanXRQr2_Chr11g0483211">
    <property type="protein sequence ID" value="mRNA:HanXRQr2_Chr11g0483211"/>
    <property type="gene ID" value="HanXRQr2_Chr11g0483211"/>
</dbReference>
<reference evidence="1" key="3">
    <citation type="submission" date="2020-06" db="EMBL/GenBank/DDBJ databases">
        <title>Helianthus annuus Genome sequencing and assembly Release 2.</title>
        <authorList>
            <person name="Gouzy J."/>
            <person name="Langlade N."/>
            <person name="Munos S."/>
        </authorList>
    </citation>
    <scope>NUCLEOTIDE SEQUENCE</scope>
    <source>
        <tissue evidence="1">Leaves</tissue>
    </source>
</reference>
<gene>
    <name evidence="2" type="ORF">HannXRQ_Chr11g0335351</name>
    <name evidence="1" type="ORF">HanXRQr2_Chr11g0483211</name>
</gene>
<dbReference type="InParanoid" id="A0A251T9N9"/>
<evidence type="ECO:0000313" key="1">
    <source>
        <dbReference type="EMBL" id="KAF5781405.1"/>
    </source>
</evidence>
<sequence>MPYRDMVWKVEKLPSSLTYKSLMHFHMWILAFHKPKPGLIAILSIFLDALNRCLLPS</sequence>
<reference evidence="1 3" key="1">
    <citation type="journal article" date="2017" name="Nature">
        <title>The sunflower genome provides insights into oil metabolism, flowering and Asterid evolution.</title>
        <authorList>
            <person name="Badouin H."/>
            <person name="Gouzy J."/>
            <person name="Grassa C.J."/>
            <person name="Murat F."/>
            <person name="Staton S.E."/>
            <person name="Cottret L."/>
            <person name="Lelandais-Briere C."/>
            <person name="Owens G.L."/>
            <person name="Carrere S."/>
            <person name="Mayjonade B."/>
            <person name="Legrand L."/>
            <person name="Gill N."/>
            <person name="Kane N.C."/>
            <person name="Bowers J.E."/>
            <person name="Hubner S."/>
            <person name="Bellec A."/>
            <person name="Berard A."/>
            <person name="Berges H."/>
            <person name="Blanchet N."/>
            <person name="Boniface M.C."/>
            <person name="Brunel D."/>
            <person name="Catrice O."/>
            <person name="Chaidir N."/>
            <person name="Claudel C."/>
            <person name="Donnadieu C."/>
            <person name="Faraut T."/>
            <person name="Fievet G."/>
            <person name="Helmstetter N."/>
            <person name="King M."/>
            <person name="Knapp S.J."/>
            <person name="Lai Z."/>
            <person name="Le Paslier M.C."/>
            <person name="Lippi Y."/>
            <person name="Lorenzon L."/>
            <person name="Mandel J.R."/>
            <person name="Marage G."/>
            <person name="Marchand G."/>
            <person name="Marquand E."/>
            <person name="Bret-Mestries E."/>
            <person name="Morien E."/>
            <person name="Nambeesan S."/>
            <person name="Nguyen T."/>
            <person name="Pegot-Espagnet P."/>
            <person name="Pouilly N."/>
            <person name="Raftis F."/>
            <person name="Sallet E."/>
            <person name="Schiex T."/>
            <person name="Thomas J."/>
            <person name="Vandecasteele C."/>
            <person name="Vares D."/>
            <person name="Vear F."/>
            <person name="Vautrin S."/>
            <person name="Crespi M."/>
            <person name="Mangin B."/>
            <person name="Burke J.M."/>
            <person name="Salse J."/>
            <person name="Munos S."/>
            <person name="Vincourt P."/>
            <person name="Rieseberg L.H."/>
            <person name="Langlade N.B."/>
        </authorList>
    </citation>
    <scope>NUCLEOTIDE SEQUENCE [LARGE SCALE GENOMIC DNA]</scope>
    <source>
        <strain evidence="3">cv. SF193</strain>
        <tissue evidence="1">Leaves</tissue>
    </source>
</reference>
<proteinExistence type="predicted"/>
<organism evidence="2 3">
    <name type="scientific">Helianthus annuus</name>
    <name type="common">Common sunflower</name>
    <dbReference type="NCBI Taxonomy" id="4232"/>
    <lineage>
        <taxon>Eukaryota</taxon>
        <taxon>Viridiplantae</taxon>
        <taxon>Streptophyta</taxon>
        <taxon>Embryophyta</taxon>
        <taxon>Tracheophyta</taxon>
        <taxon>Spermatophyta</taxon>
        <taxon>Magnoliopsida</taxon>
        <taxon>eudicotyledons</taxon>
        <taxon>Gunneridae</taxon>
        <taxon>Pentapetalae</taxon>
        <taxon>asterids</taxon>
        <taxon>campanulids</taxon>
        <taxon>Asterales</taxon>
        <taxon>Asteraceae</taxon>
        <taxon>Asteroideae</taxon>
        <taxon>Heliantheae alliance</taxon>
        <taxon>Heliantheae</taxon>
        <taxon>Helianthus</taxon>
    </lineage>
</organism>